<dbReference type="AlphaFoldDB" id="A0A0C5VLN0"/>
<sequence>MAVTDRKHFRMSLTAATAGLLAGTAATTKAEELYNDWKVELGYLRYQEADRVSVDSYIADLGGNLSNSDNIQVGIVYDTMTGSTPTGAIPGEDSVTITGVSGGSVSAGTSNGALAPFDDTRLALDSTWTHEFKRQIRTNVGVYTSVESDYTAIGGSLGGEYDTASRNTTFSLALGFASDEISRTGEETPEPLADIKDAEMYGPGRKNTFDGLIGFSKVLNKYTIAQMNYSFSRSVGYHTDPYKVVSVADEEDNFYKNIYEKRPAERTRHILYSKINHELPQSGNHLMASYRYYLDDWGIRSHTLESSYAFNVKSDAFVMQPFVRLYYQNAADFYQRTIEYDETIDGKYYVEPDYVSADLRLAEMFAYTIGAKMSYQTQKYGTVSLRVGYMDQSFYNAVFDENKALFVSISFGQDFE</sequence>
<keyword evidence="2" id="KW-1185">Reference proteome</keyword>
<evidence type="ECO:0000313" key="1">
    <source>
        <dbReference type="EMBL" id="AJQ95196.1"/>
    </source>
</evidence>
<dbReference type="Pfam" id="PF12094">
    <property type="entry name" value="DUF3570"/>
    <property type="match status" value="1"/>
</dbReference>
<dbReference type="RefSeq" id="WP_044617545.1">
    <property type="nucleotide sequence ID" value="NZ_CP007142.1"/>
</dbReference>
<dbReference type="Proteomes" id="UP000032266">
    <property type="component" value="Chromosome"/>
</dbReference>
<gene>
    <name evidence="1" type="ORF">YC6258_03160</name>
</gene>
<proteinExistence type="predicted"/>
<evidence type="ECO:0008006" key="3">
    <source>
        <dbReference type="Google" id="ProtNLM"/>
    </source>
</evidence>
<organism evidence="1 2">
    <name type="scientific">Gynuella sunshinyii YC6258</name>
    <dbReference type="NCBI Taxonomy" id="1445510"/>
    <lineage>
        <taxon>Bacteria</taxon>
        <taxon>Pseudomonadati</taxon>
        <taxon>Pseudomonadota</taxon>
        <taxon>Gammaproteobacteria</taxon>
        <taxon>Oceanospirillales</taxon>
        <taxon>Saccharospirillaceae</taxon>
        <taxon>Gynuella</taxon>
    </lineage>
</organism>
<dbReference type="EMBL" id="CP007142">
    <property type="protein sequence ID" value="AJQ95196.1"/>
    <property type="molecule type" value="Genomic_DNA"/>
</dbReference>
<reference evidence="1 2" key="1">
    <citation type="submission" date="2014-01" db="EMBL/GenBank/DDBJ databases">
        <title>Full genme sequencing of cellulolytic bacterium Gynuella sunshinyii YC6258T gen. nov., sp. nov.</title>
        <authorList>
            <person name="Khan H."/>
            <person name="Chung E.J."/>
            <person name="Chung Y.R."/>
        </authorList>
    </citation>
    <scope>NUCLEOTIDE SEQUENCE [LARGE SCALE GENOMIC DNA]</scope>
    <source>
        <strain evidence="1 2">YC6258</strain>
    </source>
</reference>
<accession>A0A0C5VLN0</accession>
<dbReference type="HOGENOM" id="CLU_656630_0_0_6"/>
<protein>
    <recommendedName>
        <fullName evidence="3">DUF3570 domain-containing protein</fullName>
    </recommendedName>
</protein>
<dbReference type="STRING" id="1445510.YC6258_03160"/>
<evidence type="ECO:0000313" key="2">
    <source>
        <dbReference type="Proteomes" id="UP000032266"/>
    </source>
</evidence>
<dbReference type="InterPro" id="IPR021953">
    <property type="entry name" value="DUF3570"/>
</dbReference>
<dbReference type="KEGG" id="gsn:YC6258_03160"/>
<name>A0A0C5VLN0_9GAMM</name>
<dbReference type="OrthoDB" id="5450709at2"/>